<evidence type="ECO:0000313" key="9">
    <source>
        <dbReference type="Proteomes" id="UP000191418"/>
    </source>
</evidence>
<evidence type="ECO:0000256" key="6">
    <source>
        <dbReference type="PIRNR" id="PIRNR005651"/>
    </source>
</evidence>
<reference evidence="8 9" key="1">
    <citation type="submission" date="2017-01" db="EMBL/GenBank/DDBJ databases">
        <title>Genome Sequencing of a Marine Spirillum, Oceanospirillum multiglobuliferum ATCC 33336, from Japan.</title>
        <authorList>
            <person name="Carney J.G."/>
            <person name="Trachtenberg A.M."/>
            <person name="Rheaume B.A."/>
            <person name="Linnane J.D."/>
            <person name="Pitts N.L."/>
            <person name="Mykles D.L."/>
            <person name="Maclea K.S."/>
        </authorList>
    </citation>
    <scope>NUCLEOTIDE SEQUENCE [LARGE SCALE GENOMIC DNA]</scope>
    <source>
        <strain evidence="8 9">ATCC 33336</strain>
    </source>
</reference>
<proteinExistence type="inferred from homology"/>
<dbReference type="EMBL" id="MTSM01000018">
    <property type="protein sequence ID" value="OPX54793.1"/>
    <property type="molecule type" value="Genomic_DNA"/>
</dbReference>
<dbReference type="InterPro" id="IPR036013">
    <property type="entry name" value="Band_7/SPFH_dom_sf"/>
</dbReference>
<dbReference type="PANTHER" id="PTHR42911:SF1">
    <property type="entry name" value="MODULATOR OF FTSH PROTEASE HFLC"/>
    <property type="match status" value="1"/>
</dbReference>
<dbReference type="STRING" id="64969.SAMN02745127_02385"/>
<accession>A0A1T4RI97</accession>
<dbReference type="SMART" id="SM00244">
    <property type="entry name" value="PHB"/>
    <property type="match status" value="1"/>
</dbReference>
<comment type="function">
    <text evidence="6">HflC and HflK could regulate a protease.</text>
</comment>
<evidence type="ECO:0000256" key="1">
    <source>
        <dbReference type="ARBA" id="ARBA00004167"/>
    </source>
</evidence>
<evidence type="ECO:0000313" key="8">
    <source>
        <dbReference type="EMBL" id="OPX54793.1"/>
    </source>
</evidence>
<dbReference type="PANTHER" id="PTHR42911">
    <property type="entry name" value="MODULATOR OF FTSH PROTEASE HFLC"/>
    <property type="match status" value="1"/>
</dbReference>
<dbReference type="RefSeq" id="WP_078745942.1">
    <property type="nucleotide sequence ID" value="NZ_FUXG01000017.1"/>
</dbReference>
<evidence type="ECO:0000256" key="5">
    <source>
        <dbReference type="ARBA" id="ARBA00023136"/>
    </source>
</evidence>
<keyword evidence="9" id="KW-1185">Reference proteome</keyword>
<organism evidence="8 9">
    <name type="scientific">Oceanospirillum multiglobuliferum</name>
    <dbReference type="NCBI Taxonomy" id="64969"/>
    <lineage>
        <taxon>Bacteria</taxon>
        <taxon>Pseudomonadati</taxon>
        <taxon>Pseudomonadota</taxon>
        <taxon>Gammaproteobacteria</taxon>
        <taxon>Oceanospirillales</taxon>
        <taxon>Oceanospirillaceae</taxon>
        <taxon>Oceanospirillum</taxon>
    </lineage>
</organism>
<evidence type="ECO:0000256" key="4">
    <source>
        <dbReference type="ARBA" id="ARBA00022989"/>
    </source>
</evidence>
<dbReference type="AlphaFoldDB" id="A0A1T4RI97"/>
<dbReference type="NCBIfam" id="TIGR01932">
    <property type="entry name" value="hflC"/>
    <property type="match status" value="1"/>
</dbReference>
<evidence type="ECO:0000256" key="2">
    <source>
        <dbReference type="ARBA" id="ARBA00007862"/>
    </source>
</evidence>
<protein>
    <recommendedName>
        <fullName evidence="6">Protein HflC</fullName>
    </recommendedName>
</protein>
<comment type="caution">
    <text evidence="8">The sequence shown here is derived from an EMBL/GenBank/DDBJ whole genome shotgun (WGS) entry which is preliminary data.</text>
</comment>
<evidence type="ECO:0000256" key="3">
    <source>
        <dbReference type="ARBA" id="ARBA00022692"/>
    </source>
</evidence>
<dbReference type="SUPFAM" id="SSF117892">
    <property type="entry name" value="Band 7/SPFH domain"/>
    <property type="match status" value="1"/>
</dbReference>
<dbReference type="InterPro" id="IPR010200">
    <property type="entry name" value="HflC"/>
</dbReference>
<keyword evidence="3" id="KW-0812">Transmembrane</keyword>
<keyword evidence="5" id="KW-0472">Membrane</keyword>
<comment type="similarity">
    <text evidence="2 6">Belongs to the band 7/mec-2 family. HflC subfamily.</text>
</comment>
<dbReference type="PIRSF" id="PIRSF005651">
    <property type="entry name" value="HflC"/>
    <property type="match status" value="1"/>
</dbReference>
<dbReference type="OrthoDB" id="9812991at2"/>
<dbReference type="Proteomes" id="UP000191418">
    <property type="component" value="Unassembled WGS sequence"/>
</dbReference>
<sequence length="291" mass="33369">MHSKSFSALILIALVAMVGSNSLFIVDETERAIKLKFGEIVDADIPPGLHFKVPVLHTIRKFDSRVMTLDSRPQRFLTLEKKAVVVDSFVKWRIANVQEYYQATSGDELVAARLLAPRVDEGLRNQFGERTMYEVVSGERDELMSELNERLNVITKAELGIELLDIRVKRIDLPPEVSHAVYERMNTERQREAREHRSQGKELAEGIRADADRQKQVLLAEAFRESERIKGEGDATAAATYAKAYQQDPEFYSFLRSLEAYRNTFNSKNDIMVLQPDSEFFNYMKDSSKQK</sequence>
<gene>
    <name evidence="8" type="ORF">BTE48_12280</name>
</gene>
<dbReference type="CDD" id="cd03405">
    <property type="entry name" value="SPFH_HflC"/>
    <property type="match status" value="1"/>
</dbReference>
<keyword evidence="4" id="KW-1133">Transmembrane helix</keyword>
<name>A0A1T4RI97_9GAMM</name>
<dbReference type="InterPro" id="IPR001107">
    <property type="entry name" value="Band_7"/>
</dbReference>
<dbReference type="Gene3D" id="3.30.479.30">
    <property type="entry name" value="Band 7 domain"/>
    <property type="match status" value="1"/>
</dbReference>
<evidence type="ECO:0000259" key="7">
    <source>
        <dbReference type="SMART" id="SM00244"/>
    </source>
</evidence>
<comment type="subcellular location">
    <subcellularLocation>
        <location evidence="1">Membrane</location>
        <topology evidence="1">Single-pass membrane protein</topology>
    </subcellularLocation>
</comment>
<dbReference type="Pfam" id="PF01145">
    <property type="entry name" value="Band_7"/>
    <property type="match status" value="1"/>
</dbReference>
<dbReference type="GO" id="GO:0016020">
    <property type="term" value="C:membrane"/>
    <property type="evidence" value="ECO:0007669"/>
    <property type="project" value="UniProtKB-SubCell"/>
</dbReference>
<feature type="domain" description="Band 7" evidence="7">
    <location>
        <begin position="21"/>
        <end position="185"/>
    </location>
</feature>